<gene>
    <name evidence="2" type="ORF">R3P38DRAFT_3194817</name>
</gene>
<feature type="region of interest" description="Disordered" evidence="1">
    <location>
        <begin position="57"/>
        <end position="84"/>
    </location>
</feature>
<organism evidence="2 3">
    <name type="scientific">Favolaschia claudopus</name>
    <dbReference type="NCBI Taxonomy" id="2862362"/>
    <lineage>
        <taxon>Eukaryota</taxon>
        <taxon>Fungi</taxon>
        <taxon>Dikarya</taxon>
        <taxon>Basidiomycota</taxon>
        <taxon>Agaricomycotina</taxon>
        <taxon>Agaricomycetes</taxon>
        <taxon>Agaricomycetidae</taxon>
        <taxon>Agaricales</taxon>
        <taxon>Marasmiineae</taxon>
        <taxon>Mycenaceae</taxon>
        <taxon>Favolaschia</taxon>
    </lineage>
</organism>
<dbReference type="EMBL" id="JAWWNJ010000035">
    <property type="protein sequence ID" value="KAK7024088.1"/>
    <property type="molecule type" value="Genomic_DNA"/>
</dbReference>
<evidence type="ECO:0000313" key="2">
    <source>
        <dbReference type="EMBL" id="KAK7024088.1"/>
    </source>
</evidence>
<reference evidence="2 3" key="1">
    <citation type="journal article" date="2024" name="J Genomics">
        <title>Draft genome sequencing and assembly of Favolaschia claudopus CIRM-BRFM 2984 isolated from oak limbs.</title>
        <authorList>
            <person name="Navarro D."/>
            <person name="Drula E."/>
            <person name="Chaduli D."/>
            <person name="Cazenave R."/>
            <person name="Ahrendt S."/>
            <person name="Wang J."/>
            <person name="Lipzen A."/>
            <person name="Daum C."/>
            <person name="Barry K."/>
            <person name="Grigoriev I.V."/>
            <person name="Favel A."/>
            <person name="Rosso M.N."/>
            <person name="Martin F."/>
        </authorList>
    </citation>
    <scope>NUCLEOTIDE SEQUENCE [LARGE SCALE GENOMIC DNA]</scope>
    <source>
        <strain evidence="2 3">CIRM-BRFM 2984</strain>
    </source>
</reference>
<name>A0AAW0BDF3_9AGAR</name>
<protein>
    <submittedName>
        <fullName evidence="2">Uncharacterized protein</fullName>
    </submittedName>
</protein>
<accession>A0AAW0BDF3</accession>
<evidence type="ECO:0000313" key="3">
    <source>
        <dbReference type="Proteomes" id="UP001362999"/>
    </source>
</evidence>
<evidence type="ECO:0000256" key="1">
    <source>
        <dbReference type="SAM" id="MobiDB-lite"/>
    </source>
</evidence>
<dbReference type="Proteomes" id="UP001362999">
    <property type="component" value="Unassembled WGS sequence"/>
</dbReference>
<proteinExistence type="predicted"/>
<sequence>MALAPPVATLARNSNGHHSSPTLGALYAGGSLLLGIPLVSPRWPDEGAGCPRLLPLALPTTPKQMTSNPKPSRPSSLSPPRPTATKMKHINITLSPVLDASRPQTLLGIPFAASPVFISFSMPHPPTPTIHPTPASLTTSPSTRLMLPKVSRYQVPTPAHAVLLPSRRPHSTRHQVLLTYIQLRRSSHRLLTALDNPAHAGTAPARPPAVIK</sequence>
<comment type="caution">
    <text evidence="2">The sequence shown here is derived from an EMBL/GenBank/DDBJ whole genome shotgun (WGS) entry which is preliminary data.</text>
</comment>
<keyword evidence="3" id="KW-1185">Reference proteome</keyword>
<feature type="compositionally biased region" description="Low complexity" evidence="1">
    <location>
        <begin position="57"/>
        <end position="76"/>
    </location>
</feature>
<dbReference type="AlphaFoldDB" id="A0AAW0BDF3"/>